<dbReference type="InterPro" id="IPR009078">
    <property type="entry name" value="Ferritin-like_SF"/>
</dbReference>
<dbReference type="InterPro" id="IPR012347">
    <property type="entry name" value="Ferritin-like"/>
</dbReference>
<evidence type="ECO:0000259" key="1">
    <source>
        <dbReference type="Pfam" id="PF09537"/>
    </source>
</evidence>
<dbReference type="EMBL" id="BMLG01000003">
    <property type="protein sequence ID" value="GGM26939.1"/>
    <property type="molecule type" value="Genomic_DNA"/>
</dbReference>
<protein>
    <recommendedName>
        <fullName evidence="1">DUF2383 domain-containing protein</fullName>
    </recommendedName>
</protein>
<gene>
    <name evidence="2" type="ORF">GCM10011351_10870</name>
</gene>
<organism evidence="2 3">
    <name type="scientific">Paraliobacillus quinghaiensis</name>
    <dbReference type="NCBI Taxonomy" id="470815"/>
    <lineage>
        <taxon>Bacteria</taxon>
        <taxon>Bacillati</taxon>
        <taxon>Bacillota</taxon>
        <taxon>Bacilli</taxon>
        <taxon>Bacillales</taxon>
        <taxon>Bacillaceae</taxon>
        <taxon>Paraliobacillus</taxon>
    </lineage>
</organism>
<dbReference type="SUPFAM" id="SSF47240">
    <property type="entry name" value="Ferritin-like"/>
    <property type="match status" value="1"/>
</dbReference>
<dbReference type="OrthoDB" id="1706687at2"/>
<dbReference type="AlphaFoldDB" id="A0A917TN33"/>
<evidence type="ECO:0000313" key="2">
    <source>
        <dbReference type="EMBL" id="GGM26939.1"/>
    </source>
</evidence>
<dbReference type="Pfam" id="PF09537">
    <property type="entry name" value="DUF2383"/>
    <property type="match status" value="1"/>
</dbReference>
<feature type="domain" description="DUF2383" evidence="1">
    <location>
        <begin position="6"/>
        <end position="102"/>
    </location>
</feature>
<dbReference type="CDD" id="cd00657">
    <property type="entry name" value="Ferritin_like"/>
    <property type="match status" value="1"/>
</dbReference>
<accession>A0A917TN33</accession>
<reference evidence="2" key="2">
    <citation type="submission" date="2020-09" db="EMBL/GenBank/DDBJ databases">
        <authorList>
            <person name="Sun Q."/>
            <person name="Zhou Y."/>
        </authorList>
    </citation>
    <scope>NUCLEOTIDE SEQUENCE</scope>
    <source>
        <strain evidence="2">CGMCC 1.6333</strain>
    </source>
</reference>
<dbReference type="Gene3D" id="1.20.1260.10">
    <property type="match status" value="1"/>
</dbReference>
<dbReference type="Proteomes" id="UP000618460">
    <property type="component" value="Unassembled WGS sequence"/>
</dbReference>
<proteinExistence type="predicted"/>
<dbReference type="RefSeq" id="WP_117154804.1">
    <property type="nucleotide sequence ID" value="NZ_BMLG01000003.1"/>
</dbReference>
<name>A0A917TN33_9BACI</name>
<comment type="caution">
    <text evidence="2">The sequence shown here is derived from an EMBL/GenBank/DDBJ whole genome shotgun (WGS) entry which is preliminary data.</text>
</comment>
<reference evidence="2" key="1">
    <citation type="journal article" date="2014" name="Int. J. Syst. Evol. Microbiol.">
        <title>Complete genome sequence of Corynebacterium casei LMG S-19264T (=DSM 44701T), isolated from a smear-ripened cheese.</title>
        <authorList>
            <consortium name="US DOE Joint Genome Institute (JGI-PGF)"/>
            <person name="Walter F."/>
            <person name="Albersmeier A."/>
            <person name="Kalinowski J."/>
            <person name="Ruckert C."/>
        </authorList>
    </citation>
    <scope>NUCLEOTIDE SEQUENCE</scope>
    <source>
        <strain evidence="2">CGMCC 1.6333</strain>
    </source>
</reference>
<evidence type="ECO:0000313" key="3">
    <source>
        <dbReference type="Proteomes" id="UP000618460"/>
    </source>
</evidence>
<dbReference type="InterPro" id="IPR019052">
    <property type="entry name" value="DUF2383"/>
</dbReference>
<sequence>MNNGLIIEELNTILRASYMGIHSFEHYIQRLDDDELKKSFQTMQQDTKQSALKIAERIQNLGGEPANSEGFSGAMHSYMHKLKISGDPQKILEDAIKGINNYGVEYSEELVKGDLDQESKEVVEEVIDTNRKHVEQLKQLLH</sequence>
<keyword evidence="3" id="KW-1185">Reference proteome</keyword>